<evidence type="ECO:0000256" key="2">
    <source>
        <dbReference type="ARBA" id="ARBA00008697"/>
    </source>
</evidence>
<dbReference type="Pfam" id="PF02687">
    <property type="entry name" value="FtsX"/>
    <property type="match status" value="1"/>
</dbReference>
<dbReference type="PANTHER" id="PTHR43738">
    <property type="entry name" value="ABC TRANSPORTER, MEMBRANE PROTEIN"/>
    <property type="match status" value="1"/>
</dbReference>
<evidence type="ECO:0000256" key="10">
    <source>
        <dbReference type="ARBA" id="ARBA00024973"/>
    </source>
</evidence>
<comment type="caution">
    <text evidence="13">The sequence shown here is derived from an EMBL/GenBank/DDBJ whole genome shotgun (WGS) entry which is preliminary data.</text>
</comment>
<feature type="transmembrane region" description="Helical" evidence="11">
    <location>
        <begin position="15"/>
        <end position="39"/>
    </location>
</feature>
<evidence type="ECO:0000256" key="1">
    <source>
        <dbReference type="ARBA" id="ARBA00004651"/>
    </source>
</evidence>
<keyword evidence="8 11" id="KW-1133">Transmembrane helix</keyword>
<gene>
    <name evidence="13" type="ORF">R54876_GBNLAHCA_00562</name>
</gene>
<reference evidence="13 14" key="1">
    <citation type="submission" date="2024-01" db="EMBL/GenBank/DDBJ databases">
        <authorList>
            <person name="Botero Cardona J."/>
        </authorList>
    </citation>
    <scope>NUCLEOTIDE SEQUENCE [LARGE SCALE GENOMIC DNA]</scope>
    <source>
        <strain evidence="13 14">LMG 33000</strain>
    </source>
</reference>
<evidence type="ECO:0000313" key="14">
    <source>
        <dbReference type="Proteomes" id="UP001314241"/>
    </source>
</evidence>
<comment type="subcellular location">
    <subcellularLocation>
        <location evidence="1">Cell membrane</location>
        <topology evidence="1">Multi-pass membrane protein</topology>
    </subcellularLocation>
</comment>
<evidence type="ECO:0000256" key="11">
    <source>
        <dbReference type="SAM" id="Phobius"/>
    </source>
</evidence>
<feature type="domain" description="ABC3 transporter permease C-terminal" evidence="12">
    <location>
        <begin position="234"/>
        <end position="345"/>
    </location>
</feature>
<accession>A0ABM9N4B4</accession>
<keyword evidence="14" id="KW-1185">Reference proteome</keyword>
<evidence type="ECO:0000256" key="4">
    <source>
        <dbReference type="ARBA" id="ARBA00016962"/>
    </source>
</evidence>
<evidence type="ECO:0000256" key="9">
    <source>
        <dbReference type="ARBA" id="ARBA00023136"/>
    </source>
</evidence>
<dbReference type="InterPro" id="IPR051125">
    <property type="entry name" value="ABC-4/HrtB_transporter"/>
</dbReference>
<feature type="transmembrane region" description="Helical" evidence="11">
    <location>
        <begin position="312"/>
        <end position="335"/>
    </location>
</feature>
<comment type="similarity">
    <text evidence="2">Belongs to the ABC-4 integral membrane protein family. HrtB subfamily.</text>
</comment>
<proteinExistence type="inferred from homology"/>
<evidence type="ECO:0000256" key="6">
    <source>
        <dbReference type="ARBA" id="ARBA00022475"/>
    </source>
</evidence>
<feature type="transmembrane region" description="Helical" evidence="11">
    <location>
        <begin position="232"/>
        <end position="254"/>
    </location>
</feature>
<evidence type="ECO:0000256" key="3">
    <source>
        <dbReference type="ARBA" id="ARBA00011131"/>
    </source>
</evidence>
<feature type="transmembrane region" description="Helical" evidence="11">
    <location>
        <begin position="275"/>
        <end position="300"/>
    </location>
</feature>
<evidence type="ECO:0000259" key="12">
    <source>
        <dbReference type="Pfam" id="PF02687"/>
    </source>
</evidence>
<protein>
    <recommendedName>
        <fullName evidence="4">Putative hemin transport system permease protein HrtB</fullName>
    </recommendedName>
</protein>
<dbReference type="PANTHER" id="PTHR43738:SF1">
    <property type="entry name" value="HEMIN TRANSPORT SYSTEM PERMEASE PROTEIN HRTB-RELATED"/>
    <property type="match status" value="1"/>
</dbReference>
<evidence type="ECO:0000313" key="13">
    <source>
        <dbReference type="EMBL" id="CAK8054003.1"/>
    </source>
</evidence>
<keyword evidence="7 11" id="KW-0812">Transmembrane</keyword>
<comment type="function">
    <text evidence="10">Part of the ABC transporter complex hrt involved in hemin import. Responsible for the translocation of the substrate across the membrane.</text>
</comment>
<keyword evidence="6" id="KW-1003">Cell membrane</keyword>
<comment type="subunit">
    <text evidence="3">The complex is composed of two ATP-binding proteins (HrtA), two transmembrane proteins (HrtB) and a solute-binding protein.</text>
</comment>
<evidence type="ECO:0000256" key="5">
    <source>
        <dbReference type="ARBA" id="ARBA00022448"/>
    </source>
</evidence>
<organism evidence="13 14">
    <name type="scientific">Eupransor demetentiae</name>
    <dbReference type="NCBI Taxonomy" id="3109584"/>
    <lineage>
        <taxon>Bacteria</taxon>
        <taxon>Bacillati</taxon>
        <taxon>Bacillota</taxon>
        <taxon>Bacilli</taxon>
        <taxon>Lactobacillales</taxon>
        <taxon>Lactobacillaceae</taxon>
        <taxon>Eupransor</taxon>
    </lineage>
</organism>
<dbReference type="InterPro" id="IPR003838">
    <property type="entry name" value="ABC3_permease_C"/>
</dbReference>
<dbReference type="EMBL" id="CAWVOH010000001">
    <property type="protein sequence ID" value="CAK8054003.1"/>
    <property type="molecule type" value="Genomic_DNA"/>
</dbReference>
<evidence type="ECO:0000256" key="7">
    <source>
        <dbReference type="ARBA" id="ARBA00022692"/>
    </source>
</evidence>
<keyword evidence="9 11" id="KW-0472">Membrane</keyword>
<name>A0ABM9N4B4_9LACO</name>
<sequence length="351" mass="38119">MFLAINEMKKEKLRYGLVIAVITMVSFLIFILSALALGLANENVSSINSWKTQSVVMSKDANGNLSQSMLTADDLKEYGNDADQSKLALTPAIMKKGDTRDSVMFIGLTKNDRIDKSIKLQSGRKAENSSEIVVSSALKQKGFKLGEKVQLGIQNQSFKIVGFAKNASYNMQPVAYGDINQWAGIKGVQNNFVASGVISDKQISAKNSQLKAFNKADYLNNLPGYSAQNSTFILMIAFLIVISVVIVAIFLYILTIQKMENFAVLRAQGIPARYLVLNTLSQTLLIMLSAVVIGMILALVMSMTIPSQVPMYFDFTLISLAGLGLIVMGALGALIPIRLITKIDPVTVIGG</sequence>
<dbReference type="Proteomes" id="UP001314241">
    <property type="component" value="Unassembled WGS sequence"/>
</dbReference>
<dbReference type="RefSeq" id="WP_349641546.1">
    <property type="nucleotide sequence ID" value="NZ_CAWVOH010000001.1"/>
</dbReference>
<keyword evidence="5" id="KW-0813">Transport</keyword>
<evidence type="ECO:0000256" key="8">
    <source>
        <dbReference type="ARBA" id="ARBA00022989"/>
    </source>
</evidence>